<comment type="caution">
    <text evidence="12">The sequence shown here is derived from an EMBL/GenBank/DDBJ whole genome shotgun (WGS) entry which is preliminary data.</text>
</comment>
<accession>A0A7C3YZQ6</accession>
<evidence type="ECO:0000256" key="8">
    <source>
        <dbReference type="PROSITE-ProRule" id="PRU01193"/>
    </source>
</evidence>
<evidence type="ECO:0000256" key="9">
    <source>
        <dbReference type="SAM" id="Phobius"/>
    </source>
</evidence>
<dbReference type="PANTHER" id="PTHR22777:SF17">
    <property type="entry name" value="UPF0053 PROTEIN SLL0260"/>
    <property type="match status" value="1"/>
</dbReference>
<evidence type="ECO:0000259" key="10">
    <source>
        <dbReference type="PROSITE" id="PS51371"/>
    </source>
</evidence>
<feature type="domain" description="CNNM transmembrane" evidence="11">
    <location>
        <begin position="1"/>
        <end position="172"/>
    </location>
</feature>
<evidence type="ECO:0000256" key="3">
    <source>
        <dbReference type="ARBA" id="ARBA00022737"/>
    </source>
</evidence>
<evidence type="ECO:0000256" key="5">
    <source>
        <dbReference type="ARBA" id="ARBA00023122"/>
    </source>
</evidence>
<evidence type="ECO:0000259" key="11">
    <source>
        <dbReference type="PROSITE" id="PS51846"/>
    </source>
</evidence>
<gene>
    <name evidence="12" type="ORF">ENX07_03080</name>
</gene>
<protein>
    <submittedName>
        <fullName evidence="12">DUF21 domain-containing protein</fullName>
    </submittedName>
</protein>
<sequence length="299" mass="34465">MGLFFGVLAIILQGLFSGSETAVIRLNWLRILLRRKKKLDLLQKREGLILASLIGTNLSVVFASFAFSYFFVTTFGEGFVVLSVIFATLLSLIFGEFLPKAIAKEYPEFWYDHLYSFLAFFHWLFSPFIFLLQKVVQPLSQEKRRELKLTRDDLLSLFGKGGHAKIARAVLEFSSLTAKDVMIPLKLTVTLNKELPPIAIYHILKEYGYSRYPIYEKRKDNIIGVIHAKDFLFYPSLKIREPYFVSEEKRIKEVFAEMRRGQDKGIHLAVVLDRNKKAVGILTLEDILEEIVGEIRSED</sequence>
<dbReference type="SMART" id="SM00116">
    <property type="entry name" value="CBS"/>
    <property type="match status" value="2"/>
</dbReference>
<name>A0A7C3YZQ6_UNCW3</name>
<dbReference type="Pfam" id="PF01595">
    <property type="entry name" value="CNNM"/>
    <property type="match status" value="1"/>
</dbReference>
<feature type="transmembrane region" description="Helical" evidence="9">
    <location>
        <begin position="78"/>
        <end position="98"/>
    </location>
</feature>
<feature type="transmembrane region" description="Helical" evidence="9">
    <location>
        <begin position="48"/>
        <end position="72"/>
    </location>
</feature>
<evidence type="ECO:0000256" key="2">
    <source>
        <dbReference type="ARBA" id="ARBA00022692"/>
    </source>
</evidence>
<dbReference type="EMBL" id="DTMQ01000017">
    <property type="protein sequence ID" value="HGE99037.1"/>
    <property type="molecule type" value="Genomic_DNA"/>
</dbReference>
<dbReference type="AlphaFoldDB" id="A0A7C3YZQ6"/>
<feature type="domain" description="CBS" evidence="10">
    <location>
        <begin position="238"/>
        <end position="298"/>
    </location>
</feature>
<evidence type="ECO:0000313" key="12">
    <source>
        <dbReference type="EMBL" id="HGE99037.1"/>
    </source>
</evidence>
<organism evidence="12">
    <name type="scientific">candidate division WOR-3 bacterium</name>
    <dbReference type="NCBI Taxonomy" id="2052148"/>
    <lineage>
        <taxon>Bacteria</taxon>
        <taxon>Bacteria division WOR-3</taxon>
    </lineage>
</organism>
<evidence type="ECO:0000256" key="7">
    <source>
        <dbReference type="PROSITE-ProRule" id="PRU00703"/>
    </source>
</evidence>
<dbReference type="PANTHER" id="PTHR22777">
    <property type="entry name" value="HEMOLYSIN-RELATED"/>
    <property type="match status" value="1"/>
</dbReference>
<evidence type="ECO:0000256" key="4">
    <source>
        <dbReference type="ARBA" id="ARBA00022989"/>
    </source>
</evidence>
<comment type="subcellular location">
    <subcellularLocation>
        <location evidence="1">Membrane</location>
        <topology evidence="1">Multi-pass membrane protein</topology>
    </subcellularLocation>
</comment>
<feature type="transmembrane region" description="Helical" evidence="9">
    <location>
        <begin position="110"/>
        <end position="132"/>
    </location>
</feature>
<evidence type="ECO:0000256" key="6">
    <source>
        <dbReference type="ARBA" id="ARBA00023136"/>
    </source>
</evidence>
<keyword evidence="6 8" id="KW-0472">Membrane</keyword>
<feature type="transmembrane region" description="Helical" evidence="9">
    <location>
        <begin position="6"/>
        <end position="28"/>
    </location>
</feature>
<keyword evidence="3" id="KW-0677">Repeat</keyword>
<keyword evidence="4 8" id="KW-1133">Transmembrane helix</keyword>
<dbReference type="CDD" id="cd04590">
    <property type="entry name" value="CBS_pair_CorC_HlyC_assoc"/>
    <property type="match status" value="1"/>
</dbReference>
<proteinExistence type="predicted"/>
<evidence type="ECO:0000256" key="1">
    <source>
        <dbReference type="ARBA" id="ARBA00004141"/>
    </source>
</evidence>
<reference evidence="12" key="1">
    <citation type="journal article" date="2020" name="mSystems">
        <title>Genome- and Community-Level Interaction Insights into Carbon Utilization and Element Cycling Functions of Hydrothermarchaeota in Hydrothermal Sediment.</title>
        <authorList>
            <person name="Zhou Z."/>
            <person name="Liu Y."/>
            <person name="Xu W."/>
            <person name="Pan J."/>
            <person name="Luo Z.H."/>
            <person name="Li M."/>
        </authorList>
    </citation>
    <scope>NUCLEOTIDE SEQUENCE [LARGE SCALE GENOMIC DNA]</scope>
    <source>
        <strain evidence="12">SpSt-906</strain>
    </source>
</reference>
<dbReference type="GO" id="GO:0005886">
    <property type="term" value="C:plasma membrane"/>
    <property type="evidence" value="ECO:0007669"/>
    <property type="project" value="TreeGrafter"/>
</dbReference>
<dbReference type="SUPFAM" id="SSF54631">
    <property type="entry name" value="CBS-domain pair"/>
    <property type="match status" value="1"/>
</dbReference>
<keyword evidence="2 8" id="KW-0812">Transmembrane</keyword>
<dbReference type="InterPro" id="IPR000644">
    <property type="entry name" value="CBS_dom"/>
</dbReference>
<dbReference type="PROSITE" id="PS51371">
    <property type="entry name" value="CBS"/>
    <property type="match status" value="1"/>
</dbReference>
<dbReference type="PROSITE" id="PS51846">
    <property type="entry name" value="CNNM"/>
    <property type="match status" value="1"/>
</dbReference>
<dbReference type="Pfam" id="PF00571">
    <property type="entry name" value="CBS"/>
    <property type="match status" value="2"/>
</dbReference>
<keyword evidence="5 7" id="KW-0129">CBS domain</keyword>
<dbReference type="InterPro" id="IPR044751">
    <property type="entry name" value="Ion_transp-like_CBS"/>
</dbReference>
<dbReference type="InterPro" id="IPR046342">
    <property type="entry name" value="CBS_dom_sf"/>
</dbReference>
<dbReference type="Gene3D" id="3.10.580.10">
    <property type="entry name" value="CBS-domain"/>
    <property type="match status" value="1"/>
</dbReference>
<dbReference type="InterPro" id="IPR002550">
    <property type="entry name" value="CNNM"/>
</dbReference>